<keyword evidence="7" id="KW-0813">Transport</keyword>
<feature type="transmembrane region" description="Helical" evidence="7">
    <location>
        <begin position="379"/>
        <end position="399"/>
    </location>
</feature>
<dbReference type="OrthoDB" id="6075923at2759"/>
<accession>A0A0M3JVL6</accession>
<comment type="similarity">
    <text evidence="2 7">Belongs to the concentrative nucleoside transporter (CNT) (TC 2.A.41) family.</text>
</comment>
<evidence type="ECO:0000256" key="4">
    <source>
        <dbReference type="ARBA" id="ARBA00022692"/>
    </source>
</evidence>
<keyword evidence="13" id="KW-1185">Reference proteome</keyword>
<keyword evidence="3" id="KW-1003">Cell membrane</keyword>
<dbReference type="NCBIfam" id="TIGR00804">
    <property type="entry name" value="nupC"/>
    <property type="match status" value="1"/>
</dbReference>
<feature type="transmembrane region" description="Helical" evidence="7">
    <location>
        <begin position="109"/>
        <end position="128"/>
    </location>
</feature>
<feature type="transmembrane region" description="Helical" evidence="7">
    <location>
        <begin position="465"/>
        <end position="491"/>
    </location>
</feature>
<evidence type="ECO:0000256" key="7">
    <source>
        <dbReference type="RuleBase" id="RU362018"/>
    </source>
</evidence>
<reference evidence="14" key="1">
    <citation type="submission" date="2017-02" db="UniProtKB">
        <authorList>
            <consortium name="WormBaseParasite"/>
        </authorList>
    </citation>
    <scope>IDENTIFICATION</scope>
</reference>
<feature type="transmembrane region" description="Helical" evidence="7">
    <location>
        <begin position="302"/>
        <end position="324"/>
    </location>
</feature>
<keyword evidence="4 7" id="KW-0812">Transmembrane</keyword>
<dbReference type="InterPro" id="IPR002668">
    <property type="entry name" value="CNT_N_dom"/>
</dbReference>
<dbReference type="PANTHER" id="PTHR10590">
    <property type="entry name" value="SODIUM/NUCLEOSIDE COTRANSPORTER"/>
    <property type="match status" value="1"/>
</dbReference>
<dbReference type="AlphaFoldDB" id="A0A0M3JVL6"/>
<feature type="transmembrane region" description="Helical" evidence="7">
    <location>
        <begin position="236"/>
        <end position="256"/>
    </location>
</feature>
<evidence type="ECO:0000256" key="5">
    <source>
        <dbReference type="ARBA" id="ARBA00022989"/>
    </source>
</evidence>
<evidence type="ECO:0000259" key="9">
    <source>
        <dbReference type="Pfam" id="PF01773"/>
    </source>
</evidence>
<evidence type="ECO:0000259" key="11">
    <source>
        <dbReference type="Pfam" id="PF07670"/>
    </source>
</evidence>
<feature type="transmembrane region" description="Helical" evidence="7">
    <location>
        <begin position="180"/>
        <end position="204"/>
    </location>
</feature>
<feature type="domain" description="Concentrative nucleoside transporter C-terminal" evidence="10">
    <location>
        <begin position="407"/>
        <end position="620"/>
    </location>
</feature>
<dbReference type="InterPro" id="IPR008276">
    <property type="entry name" value="C_nuclsd_transpt"/>
</dbReference>
<comment type="subcellular location">
    <subcellularLocation>
        <location evidence="1">Cell membrane</location>
        <topology evidence="1">Multi-pass membrane protein</topology>
    </subcellularLocation>
</comment>
<feature type="transmembrane region" description="Helical" evidence="7">
    <location>
        <begin position="600"/>
        <end position="623"/>
    </location>
</feature>
<dbReference type="GO" id="GO:0005886">
    <property type="term" value="C:plasma membrane"/>
    <property type="evidence" value="ECO:0007669"/>
    <property type="project" value="UniProtKB-SubCell"/>
</dbReference>
<feature type="transmembrane region" description="Helical" evidence="7">
    <location>
        <begin position="268"/>
        <end position="290"/>
    </location>
</feature>
<gene>
    <name evidence="12" type="ORF">ASIM_LOCUS11738</name>
</gene>
<dbReference type="GO" id="GO:0005415">
    <property type="term" value="F:nucleoside:sodium symporter activity"/>
    <property type="evidence" value="ECO:0007669"/>
    <property type="project" value="TreeGrafter"/>
</dbReference>
<feature type="domain" description="Nucleoside transporter/FeoB GTPase Gate" evidence="11">
    <location>
        <begin position="308"/>
        <end position="402"/>
    </location>
</feature>
<reference evidence="12 13" key="2">
    <citation type="submission" date="2018-11" db="EMBL/GenBank/DDBJ databases">
        <authorList>
            <consortium name="Pathogen Informatics"/>
        </authorList>
    </citation>
    <scope>NUCLEOTIDE SEQUENCE [LARGE SCALE GENOMIC DNA]</scope>
</reference>
<dbReference type="Proteomes" id="UP000267096">
    <property type="component" value="Unassembled WGS sequence"/>
</dbReference>
<protein>
    <recommendedName>
        <fullName evidence="7">Sodium/nucleoside cotransporter</fullName>
    </recommendedName>
</protein>
<evidence type="ECO:0000256" key="6">
    <source>
        <dbReference type="ARBA" id="ARBA00023136"/>
    </source>
</evidence>
<name>A0A0M3JVL6_ANISI</name>
<dbReference type="InterPro" id="IPR018270">
    <property type="entry name" value="C_nuclsd_transpt_met_bac"/>
</dbReference>
<feature type="transmembrane region" description="Helical" evidence="7">
    <location>
        <begin position="503"/>
        <end position="522"/>
    </location>
</feature>
<dbReference type="Pfam" id="PF07670">
    <property type="entry name" value="Gate"/>
    <property type="match status" value="1"/>
</dbReference>
<dbReference type="WBParaSite" id="ASIM_0001227201-mRNA-1">
    <property type="protein sequence ID" value="ASIM_0001227201-mRNA-1"/>
    <property type="gene ID" value="ASIM_0001227201"/>
</dbReference>
<evidence type="ECO:0000256" key="2">
    <source>
        <dbReference type="ARBA" id="ARBA00009033"/>
    </source>
</evidence>
<keyword evidence="5 7" id="KW-1133">Transmembrane helix</keyword>
<dbReference type="PANTHER" id="PTHR10590:SF4">
    <property type="entry name" value="SOLUTE CARRIER FAMILY 28 MEMBER 3"/>
    <property type="match status" value="1"/>
</dbReference>
<evidence type="ECO:0000256" key="8">
    <source>
        <dbReference type="SAM" id="MobiDB-lite"/>
    </source>
</evidence>
<proteinExistence type="inferred from homology"/>
<evidence type="ECO:0000259" key="10">
    <source>
        <dbReference type="Pfam" id="PF07662"/>
    </source>
</evidence>
<organism evidence="14">
    <name type="scientific">Anisakis simplex</name>
    <name type="common">Herring worm</name>
    <dbReference type="NCBI Taxonomy" id="6269"/>
    <lineage>
        <taxon>Eukaryota</taxon>
        <taxon>Metazoa</taxon>
        <taxon>Ecdysozoa</taxon>
        <taxon>Nematoda</taxon>
        <taxon>Chromadorea</taxon>
        <taxon>Rhabditida</taxon>
        <taxon>Spirurina</taxon>
        <taxon>Ascaridomorpha</taxon>
        <taxon>Ascaridoidea</taxon>
        <taxon>Anisakidae</taxon>
        <taxon>Anisakis</taxon>
        <taxon>Anisakis simplex complex</taxon>
    </lineage>
</organism>
<feature type="region of interest" description="Disordered" evidence="8">
    <location>
        <begin position="1"/>
        <end position="70"/>
    </location>
</feature>
<dbReference type="Pfam" id="PF01773">
    <property type="entry name" value="Nucleos_tra2_N"/>
    <property type="match status" value="1"/>
</dbReference>
<evidence type="ECO:0000313" key="12">
    <source>
        <dbReference type="EMBL" id="VDK45707.1"/>
    </source>
</evidence>
<dbReference type="InterPro" id="IPR011642">
    <property type="entry name" value="Gate_dom"/>
</dbReference>
<evidence type="ECO:0000313" key="13">
    <source>
        <dbReference type="Proteomes" id="UP000267096"/>
    </source>
</evidence>
<evidence type="ECO:0000256" key="1">
    <source>
        <dbReference type="ARBA" id="ARBA00004651"/>
    </source>
</evidence>
<sequence>MPQPNQEEIGYYNSAADIPDDSSKSKSSGGLPDSYKDIEADTTNSSDPADDDDIADVECHKEPPRTRTNSAYEEMDEPEYLDEDVTGPMKYVAVVQDGIGGFVTKYNKYLKWAIGLIILLLFHAYLIYALTLNFERAETIMILVCIAWGLTIYYCLLKRFLGEIAYRTIYKPLKVVYDRIWSIFIIRITFYILVACAILAFIIVDTRNDRRRLIGLSGMAFFLAFMFLVSHNTARINWRPVAWGYFIQFIFGLLILRWDWGKDKFEKLSYYIVGFLDFTYSGTSFVYGFLSAPPNICGMDPVFAFSSIQVVVYFGAIVSLLYYYGIMQVVLKKMAWIVQLTLGTTATESLNACACIFLGQSEAPLLIKPYLTKMTASEIHAVMTSGFSCIAGSLFAAYISFGACSTYLLSATLMSAPGSLACSKIMYPETKKSQLINIEDLELPKGQESNALECISNGAVMAVDLVMAIIANLIVFLALLAFANNVVAWFISLLGYDGWNLEVLLGYIFFPVAYLMGVTASAEQTLRVAQLMGTKTMLNEFIAYQRLGAMVAANPPLLTPRSQMIATYALCGFSNISSIGIQLGIIGGMAPTRKALLSKVVIRALISGCISCFWTASLAGIIVSEPISCPRPLESASCFNVTEYQHLLANATSLSTLAPTLLPNVTSMLIKTEL</sequence>
<dbReference type="Pfam" id="PF07662">
    <property type="entry name" value="Nucleos_tra2_C"/>
    <property type="match status" value="1"/>
</dbReference>
<feature type="transmembrane region" description="Helical" evidence="7">
    <location>
        <begin position="565"/>
        <end position="588"/>
    </location>
</feature>
<feature type="transmembrane region" description="Helical" evidence="7">
    <location>
        <begin position="213"/>
        <end position="230"/>
    </location>
</feature>
<dbReference type="EMBL" id="UYRR01031098">
    <property type="protein sequence ID" value="VDK45707.1"/>
    <property type="molecule type" value="Genomic_DNA"/>
</dbReference>
<feature type="domain" description="Concentrative nucleoside transporter N-terminal" evidence="9">
    <location>
        <begin position="218"/>
        <end position="289"/>
    </location>
</feature>
<dbReference type="InterPro" id="IPR011657">
    <property type="entry name" value="CNT_C_dom"/>
</dbReference>
<evidence type="ECO:0000313" key="14">
    <source>
        <dbReference type="WBParaSite" id="ASIM_0001227201-mRNA-1"/>
    </source>
</evidence>
<evidence type="ECO:0000256" key="3">
    <source>
        <dbReference type="ARBA" id="ARBA00022475"/>
    </source>
</evidence>
<keyword evidence="6 7" id="KW-0472">Membrane</keyword>
<feature type="transmembrane region" description="Helical" evidence="7">
    <location>
        <begin position="140"/>
        <end position="160"/>
    </location>
</feature>